<gene>
    <name evidence="1" type="ORF">MAR_033336</name>
</gene>
<dbReference type="SMART" id="SM00028">
    <property type="entry name" value="TPR"/>
    <property type="match status" value="4"/>
</dbReference>
<accession>A0ABY7GB34</accession>
<dbReference type="InterPro" id="IPR011990">
    <property type="entry name" value="TPR-like_helical_dom_sf"/>
</dbReference>
<dbReference type="EMBL" id="CP111028">
    <property type="protein sequence ID" value="WAR30794.1"/>
    <property type="molecule type" value="Genomic_DNA"/>
</dbReference>
<dbReference type="Proteomes" id="UP001164746">
    <property type="component" value="Chromosome 17"/>
</dbReference>
<dbReference type="Gene3D" id="1.25.40.10">
    <property type="entry name" value="Tetratricopeptide repeat domain"/>
    <property type="match status" value="2"/>
</dbReference>
<name>A0ABY7GB34_MYAAR</name>
<proteinExistence type="predicted"/>
<sequence>MHCEHEQSLTHIVEGVIDSGRDDLPIGLCSFNSDLSICRKYEQDNCYKISEVCFQYSLGIVLLNSNNLDAAIKAFDSLIANRPNAHAAYFLRAETAKVKSEDLVNAGRAIEDFSEVLDRDKKFIQAYERRAEYYRGKVRNAIEVFKEVLSKDPDHLDACTSLAQAFREVGNIRMARSKFNQSLSLNSDHVMTRQLRGDLLYHSGEASLAVNDFDKCLEEEPGSVRCGYMKAISHFSPHRNAWWRKWVMVQHTTVLKASPEFLRAHYLRGGTQYRMFELFFFTIYTSGLFS</sequence>
<dbReference type="Pfam" id="PF13432">
    <property type="entry name" value="TPR_16"/>
    <property type="match status" value="1"/>
</dbReference>
<dbReference type="SUPFAM" id="SSF48452">
    <property type="entry name" value="TPR-like"/>
    <property type="match status" value="1"/>
</dbReference>
<organism evidence="1 2">
    <name type="scientific">Mya arenaria</name>
    <name type="common">Soft-shell clam</name>
    <dbReference type="NCBI Taxonomy" id="6604"/>
    <lineage>
        <taxon>Eukaryota</taxon>
        <taxon>Metazoa</taxon>
        <taxon>Spiralia</taxon>
        <taxon>Lophotrochozoa</taxon>
        <taxon>Mollusca</taxon>
        <taxon>Bivalvia</taxon>
        <taxon>Autobranchia</taxon>
        <taxon>Heteroconchia</taxon>
        <taxon>Euheterodonta</taxon>
        <taxon>Imparidentia</taxon>
        <taxon>Neoheterodontei</taxon>
        <taxon>Myida</taxon>
        <taxon>Myoidea</taxon>
        <taxon>Myidae</taxon>
        <taxon>Mya</taxon>
    </lineage>
</organism>
<dbReference type="InterPro" id="IPR019734">
    <property type="entry name" value="TPR_rpt"/>
</dbReference>
<reference evidence="1" key="1">
    <citation type="submission" date="2022-11" db="EMBL/GenBank/DDBJ databases">
        <title>Centuries of genome instability and evolution in soft-shell clam transmissible cancer (bioRxiv).</title>
        <authorList>
            <person name="Hart S.F.M."/>
            <person name="Yonemitsu M.A."/>
            <person name="Giersch R.M."/>
            <person name="Beal B.F."/>
            <person name="Arriagada G."/>
            <person name="Davis B.W."/>
            <person name="Ostrander E.A."/>
            <person name="Goff S.P."/>
            <person name="Metzger M.J."/>
        </authorList>
    </citation>
    <scope>NUCLEOTIDE SEQUENCE</scope>
    <source>
        <strain evidence="1">MELC-2E11</strain>
        <tissue evidence="1">Siphon/mantle</tissue>
    </source>
</reference>
<keyword evidence="2" id="KW-1185">Reference proteome</keyword>
<dbReference type="PANTHER" id="PTHR44523:SF1">
    <property type="entry name" value="TETRATRICOPEPTIDE REPEAT PROTEIN 13"/>
    <property type="match status" value="1"/>
</dbReference>
<evidence type="ECO:0000313" key="1">
    <source>
        <dbReference type="EMBL" id="WAR30794.1"/>
    </source>
</evidence>
<protein>
    <submittedName>
        <fullName evidence="1">TTC13-like protein</fullName>
    </submittedName>
</protein>
<evidence type="ECO:0000313" key="2">
    <source>
        <dbReference type="Proteomes" id="UP001164746"/>
    </source>
</evidence>
<dbReference type="PANTHER" id="PTHR44523">
    <property type="entry name" value="TETRATRICOPEPTIDE REPEAT PROTEIN 13"/>
    <property type="match status" value="1"/>
</dbReference>